<dbReference type="GeneTree" id="ENSGT00940000168582"/>
<evidence type="ECO:0000256" key="2">
    <source>
        <dbReference type="ARBA" id="ARBA00039785"/>
    </source>
</evidence>
<dbReference type="HOGENOM" id="CLU_007884_4_4_1"/>
<dbReference type="InterPro" id="IPR006076">
    <property type="entry name" value="FAD-dep_OxRdtase"/>
</dbReference>
<protein>
    <recommendedName>
        <fullName evidence="2">FAD-dependent oxidoreductase domain-containing protein 1</fullName>
    </recommendedName>
</protein>
<reference evidence="5" key="3">
    <citation type="submission" date="2025-08" db="UniProtKB">
        <authorList>
            <consortium name="Ensembl"/>
        </authorList>
    </citation>
    <scope>IDENTIFICATION</scope>
</reference>
<evidence type="ECO:0000256" key="3">
    <source>
        <dbReference type="ARBA" id="ARBA00046185"/>
    </source>
</evidence>
<dbReference type="FunCoup" id="F6VKF0">
    <property type="interactions" value="90"/>
</dbReference>
<dbReference type="InterPro" id="IPR036188">
    <property type="entry name" value="FAD/NAD-bd_sf"/>
</dbReference>
<dbReference type="EMBL" id="EAAA01001129">
    <property type="status" value="NOT_ANNOTATED_CDS"/>
    <property type="molecule type" value="Genomic_DNA"/>
</dbReference>
<dbReference type="AlphaFoldDB" id="F6VKF0"/>
<dbReference type="InParanoid" id="F6VKF0"/>
<evidence type="ECO:0000313" key="5">
    <source>
        <dbReference type="Ensembl" id="ENSCINP00000014830.3"/>
    </source>
</evidence>
<dbReference type="GO" id="GO:0032981">
    <property type="term" value="P:mitochondrial respiratory chain complex I assembly"/>
    <property type="evidence" value="ECO:0000318"/>
    <property type="project" value="GO_Central"/>
</dbReference>
<proteinExistence type="predicted"/>
<dbReference type="GO" id="GO:0005737">
    <property type="term" value="C:cytoplasm"/>
    <property type="evidence" value="ECO:0000318"/>
    <property type="project" value="GO_Central"/>
</dbReference>
<dbReference type="GO" id="GO:0016491">
    <property type="term" value="F:oxidoreductase activity"/>
    <property type="evidence" value="ECO:0007669"/>
    <property type="project" value="UniProtKB-KW"/>
</dbReference>
<evidence type="ECO:0000259" key="4">
    <source>
        <dbReference type="Pfam" id="PF01266"/>
    </source>
</evidence>
<dbReference type="SUPFAM" id="SSF51905">
    <property type="entry name" value="FAD/NAD(P)-binding domain"/>
    <property type="match status" value="1"/>
</dbReference>
<dbReference type="PANTHER" id="PTHR13847">
    <property type="entry name" value="SARCOSINE DEHYDROGENASE-RELATED"/>
    <property type="match status" value="1"/>
</dbReference>
<dbReference type="Pfam" id="PF01266">
    <property type="entry name" value="DAO"/>
    <property type="match status" value="1"/>
</dbReference>
<dbReference type="Gene3D" id="3.30.9.10">
    <property type="entry name" value="D-Amino Acid Oxidase, subunit A, domain 2"/>
    <property type="match status" value="1"/>
</dbReference>
<accession>F6VKF0</accession>
<sequence length="451" mass="50148">MRDGPIVCPGNEADYLILGGGIMGQALAFNIWKAMETTTVLKASKHYGCKIVVVEQDPSLLESSTALSAGGIRTQFSNPANIQLSMLTAEFIRDIKVHLSTVDNQDPDAQYNPQGYLTMATQSGASRLMKNYQTQVETGAKIMLFTQDHLKETFPWINVEGIELATYGLENEGWFDPMMYVNSFKAKNPTLNIHNVKGKVVGFKNIRSDPAYLPNIVVMADGKEVIQDEKIEGVYIKMPEHEKPIFVKSGTTVICCGAMSGEVARLAGVGEGRPEDGNLPSQLPVERRKRYVYVVHCPDAPMFDFPFLVDPSGAYARRDGFGGKYICGMSPTEENEPDITNLDVDCNFFDEEVWPRLAHRIPAFEKLKMTSSWAGYYDYNTYDQNGVIGPHPYHLNLYFLTGFSGHGLQQSYGATKALADLIVKGETDIDISPFSFNRFISNQPLLETNII</sequence>
<reference evidence="5" key="2">
    <citation type="journal article" date="2008" name="Genome Biol.">
        <title>Improved genome assembly and evidence-based global gene model set for the chordate Ciona intestinalis: new insight into intron and operon populations.</title>
        <authorList>
            <person name="Satou Y."/>
            <person name="Mineta K."/>
            <person name="Ogasawara M."/>
            <person name="Sasakura Y."/>
            <person name="Shoguchi E."/>
            <person name="Ueno K."/>
            <person name="Yamada L."/>
            <person name="Matsumoto J."/>
            <person name="Wasserscheid J."/>
            <person name="Dewar K."/>
            <person name="Wiley G.B."/>
            <person name="Macmil S.L."/>
            <person name="Roe B.A."/>
            <person name="Zeller R.W."/>
            <person name="Hastings K.E."/>
            <person name="Lemaire P."/>
            <person name="Lindquist E."/>
            <person name="Endo T."/>
            <person name="Hotta K."/>
            <person name="Inaba K."/>
        </authorList>
    </citation>
    <scope>NUCLEOTIDE SEQUENCE [LARGE SCALE GENOMIC DNA]</scope>
    <source>
        <strain evidence="5">wild type</strain>
    </source>
</reference>
<keyword evidence="6" id="KW-1185">Reference proteome</keyword>
<dbReference type="STRING" id="7719.ENSCINP00000014830"/>
<organism evidence="5 6">
    <name type="scientific">Ciona intestinalis</name>
    <name type="common">Transparent sea squirt</name>
    <name type="synonym">Ascidia intestinalis</name>
    <dbReference type="NCBI Taxonomy" id="7719"/>
    <lineage>
        <taxon>Eukaryota</taxon>
        <taxon>Metazoa</taxon>
        <taxon>Chordata</taxon>
        <taxon>Tunicata</taxon>
        <taxon>Ascidiacea</taxon>
        <taxon>Phlebobranchia</taxon>
        <taxon>Cionidae</taxon>
        <taxon>Ciona</taxon>
    </lineage>
</organism>
<dbReference type="Proteomes" id="UP000008144">
    <property type="component" value="Chromosome 13"/>
</dbReference>
<dbReference type="FunFam" id="3.30.9.10:FF:000026">
    <property type="entry name" value="FAD-dependent oxidoreductase domain-containing protein 1"/>
    <property type="match status" value="1"/>
</dbReference>
<keyword evidence="1" id="KW-0560">Oxidoreductase</keyword>
<dbReference type="GO" id="GO:0005739">
    <property type="term" value="C:mitochondrion"/>
    <property type="evidence" value="ECO:0007669"/>
    <property type="project" value="GOC"/>
</dbReference>
<dbReference type="OMA" id="PDHNALI"/>
<dbReference type="Gene3D" id="3.50.50.60">
    <property type="entry name" value="FAD/NAD(P)-binding domain"/>
    <property type="match status" value="1"/>
</dbReference>
<dbReference type="PANTHER" id="PTHR13847:SF287">
    <property type="entry name" value="FAD-DEPENDENT OXIDOREDUCTASE DOMAIN-CONTAINING PROTEIN 1"/>
    <property type="match status" value="1"/>
</dbReference>
<comment type="function">
    <text evidence="3">Required for the assembly of the mitochondrial membrane respiratory chain NADH dehydrogenase (Complex I). Involved in mid-late stages of complex I assembly.</text>
</comment>
<evidence type="ECO:0000256" key="1">
    <source>
        <dbReference type="ARBA" id="ARBA00023002"/>
    </source>
</evidence>
<feature type="domain" description="FAD dependent oxidoreductase" evidence="4">
    <location>
        <begin position="14"/>
        <end position="421"/>
    </location>
</feature>
<name>F6VKF0_CIOIN</name>
<reference evidence="6" key="1">
    <citation type="journal article" date="2002" name="Science">
        <title>The draft genome of Ciona intestinalis: insights into chordate and vertebrate origins.</title>
        <authorList>
            <person name="Dehal P."/>
            <person name="Satou Y."/>
            <person name="Campbell R.K."/>
            <person name="Chapman J."/>
            <person name="Degnan B."/>
            <person name="De Tomaso A."/>
            <person name="Davidson B."/>
            <person name="Di Gregorio A."/>
            <person name="Gelpke M."/>
            <person name="Goodstein D.M."/>
            <person name="Harafuji N."/>
            <person name="Hastings K.E."/>
            <person name="Ho I."/>
            <person name="Hotta K."/>
            <person name="Huang W."/>
            <person name="Kawashima T."/>
            <person name="Lemaire P."/>
            <person name="Martinez D."/>
            <person name="Meinertzhagen I.A."/>
            <person name="Necula S."/>
            <person name="Nonaka M."/>
            <person name="Putnam N."/>
            <person name="Rash S."/>
            <person name="Saiga H."/>
            <person name="Satake M."/>
            <person name="Terry A."/>
            <person name="Yamada L."/>
            <person name="Wang H.G."/>
            <person name="Awazu S."/>
            <person name="Azumi K."/>
            <person name="Boore J."/>
            <person name="Branno M."/>
            <person name="Chin-Bow S."/>
            <person name="DeSantis R."/>
            <person name="Doyle S."/>
            <person name="Francino P."/>
            <person name="Keys D.N."/>
            <person name="Haga S."/>
            <person name="Hayashi H."/>
            <person name="Hino K."/>
            <person name="Imai K.S."/>
            <person name="Inaba K."/>
            <person name="Kano S."/>
            <person name="Kobayashi K."/>
            <person name="Kobayashi M."/>
            <person name="Lee B.I."/>
            <person name="Makabe K.W."/>
            <person name="Manohar C."/>
            <person name="Matassi G."/>
            <person name="Medina M."/>
            <person name="Mochizuki Y."/>
            <person name="Mount S."/>
            <person name="Morishita T."/>
            <person name="Miura S."/>
            <person name="Nakayama A."/>
            <person name="Nishizaka S."/>
            <person name="Nomoto H."/>
            <person name="Ohta F."/>
            <person name="Oishi K."/>
            <person name="Rigoutsos I."/>
            <person name="Sano M."/>
            <person name="Sasaki A."/>
            <person name="Sasakura Y."/>
            <person name="Shoguchi E."/>
            <person name="Shin-i T."/>
            <person name="Spagnuolo A."/>
            <person name="Stainier D."/>
            <person name="Suzuki M.M."/>
            <person name="Tassy O."/>
            <person name="Takatori N."/>
            <person name="Tokuoka M."/>
            <person name="Yagi K."/>
            <person name="Yoshizaki F."/>
            <person name="Wada S."/>
            <person name="Zhang C."/>
            <person name="Hyatt P.D."/>
            <person name="Larimer F."/>
            <person name="Detter C."/>
            <person name="Doggett N."/>
            <person name="Glavina T."/>
            <person name="Hawkins T."/>
            <person name="Richardson P."/>
            <person name="Lucas S."/>
            <person name="Kohara Y."/>
            <person name="Levine M."/>
            <person name="Satoh N."/>
            <person name="Rokhsar D.S."/>
        </authorList>
    </citation>
    <scope>NUCLEOTIDE SEQUENCE [LARGE SCALE GENOMIC DNA]</scope>
</reference>
<reference evidence="5" key="4">
    <citation type="submission" date="2025-09" db="UniProtKB">
        <authorList>
            <consortium name="Ensembl"/>
        </authorList>
    </citation>
    <scope>IDENTIFICATION</scope>
</reference>
<evidence type="ECO:0000313" key="6">
    <source>
        <dbReference type="Proteomes" id="UP000008144"/>
    </source>
</evidence>
<dbReference type="Ensembl" id="ENSCINT00000014830.3">
    <property type="protein sequence ID" value="ENSCINP00000014830.3"/>
    <property type="gene ID" value="ENSCING00000007233.3"/>
</dbReference>